<evidence type="ECO:0000256" key="1">
    <source>
        <dbReference type="SAM" id="MobiDB-lite"/>
    </source>
</evidence>
<proteinExistence type="predicted"/>
<sequence length="143" mass="15534">MPSSVVDVKLVVEVKSLPTPLQAEALEATLCACNTAASWVSGVAFDRRTYRNFSLREHAYAEVKTRRAACDQEDVRRVCDFEGEPDGRPLWQAWVEAPPLGIGQAHWLRRSGAQSTAPAALTGLDADGTPRPAVCRNASASRQ</sequence>
<reference evidence="3" key="1">
    <citation type="journal article" date="2019" name="Int. J. Syst. Evol. Microbiol.">
        <title>The Global Catalogue of Microorganisms (GCM) 10K type strain sequencing project: providing services to taxonomists for standard genome sequencing and annotation.</title>
        <authorList>
            <consortium name="The Broad Institute Genomics Platform"/>
            <consortium name="The Broad Institute Genome Sequencing Center for Infectious Disease"/>
            <person name="Wu L."/>
            <person name="Ma J."/>
        </authorList>
    </citation>
    <scope>NUCLEOTIDE SEQUENCE [LARGE SCALE GENOMIC DNA]</scope>
    <source>
        <strain evidence="3">JCM 4505</strain>
    </source>
</reference>
<evidence type="ECO:0000313" key="3">
    <source>
        <dbReference type="Proteomes" id="UP001501867"/>
    </source>
</evidence>
<name>A0ABP3F9L6_9ACTN</name>
<organism evidence="2 3">
    <name type="scientific">Streptomyces polychromogenes</name>
    <dbReference type="NCBI Taxonomy" id="67342"/>
    <lineage>
        <taxon>Bacteria</taxon>
        <taxon>Bacillati</taxon>
        <taxon>Actinomycetota</taxon>
        <taxon>Actinomycetes</taxon>
        <taxon>Kitasatosporales</taxon>
        <taxon>Streptomycetaceae</taxon>
        <taxon>Streptomyces</taxon>
    </lineage>
</organism>
<gene>
    <name evidence="2" type="ORF">GCM10010302_55150</name>
</gene>
<keyword evidence="3" id="KW-1185">Reference proteome</keyword>
<protein>
    <recommendedName>
        <fullName evidence="4">Transposase</fullName>
    </recommendedName>
</protein>
<evidence type="ECO:0000313" key="2">
    <source>
        <dbReference type="EMBL" id="GAA0309390.1"/>
    </source>
</evidence>
<accession>A0ABP3F9L6</accession>
<evidence type="ECO:0008006" key="4">
    <source>
        <dbReference type="Google" id="ProtNLM"/>
    </source>
</evidence>
<feature type="region of interest" description="Disordered" evidence="1">
    <location>
        <begin position="119"/>
        <end position="143"/>
    </location>
</feature>
<dbReference type="Proteomes" id="UP001501867">
    <property type="component" value="Unassembled WGS sequence"/>
</dbReference>
<dbReference type="EMBL" id="BAAABV010000023">
    <property type="protein sequence ID" value="GAA0309390.1"/>
    <property type="molecule type" value="Genomic_DNA"/>
</dbReference>
<comment type="caution">
    <text evidence="2">The sequence shown here is derived from an EMBL/GenBank/DDBJ whole genome shotgun (WGS) entry which is preliminary data.</text>
</comment>